<comment type="caution">
    <text evidence="6">The sequence shown here is derived from an EMBL/GenBank/DDBJ whole genome shotgun (WGS) entry which is preliminary data.</text>
</comment>
<evidence type="ECO:0000256" key="1">
    <source>
        <dbReference type="ARBA" id="ARBA00022603"/>
    </source>
</evidence>
<dbReference type="Proteomes" id="UP000195105">
    <property type="component" value="Unassembled WGS sequence"/>
</dbReference>
<dbReference type="Pfam" id="PF08100">
    <property type="entry name" value="Dimerisation"/>
    <property type="match status" value="1"/>
</dbReference>
<keyword evidence="7" id="KW-1185">Reference proteome</keyword>
<evidence type="ECO:0000256" key="3">
    <source>
        <dbReference type="ARBA" id="ARBA00022691"/>
    </source>
</evidence>
<dbReference type="Gene3D" id="1.10.287.1350">
    <property type="match status" value="1"/>
</dbReference>
<evidence type="ECO:0000256" key="2">
    <source>
        <dbReference type="ARBA" id="ARBA00022679"/>
    </source>
</evidence>
<keyword evidence="1 6" id="KW-0489">Methyltransferase</keyword>
<dbReference type="SUPFAM" id="SSF46785">
    <property type="entry name" value="Winged helix' DNA-binding domain"/>
    <property type="match status" value="1"/>
</dbReference>
<feature type="domain" description="O-methyltransferase dimerisation" evidence="5">
    <location>
        <begin position="22"/>
        <end position="92"/>
    </location>
</feature>
<dbReference type="InterPro" id="IPR012967">
    <property type="entry name" value="COMT_dimerisation"/>
</dbReference>
<evidence type="ECO:0000313" key="7">
    <source>
        <dbReference type="Proteomes" id="UP000195105"/>
    </source>
</evidence>
<keyword evidence="2 6" id="KW-0808">Transferase</keyword>
<keyword evidence="3" id="KW-0949">S-adenosyl-L-methionine</keyword>
<dbReference type="SUPFAM" id="SSF53335">
    <property type="entry name" value="S-adenosyl-L-methionine-dependent methyltransferases"/>
    <property type="match status" value="1"/>
</dbReference>
<dbReference type="GO" id="GO:0032259">
    <property type="term" value="P:methylation"/>
    <property type="evidence" value="ECO:0007669"/>
    <property type="project" value="UniProtKB-KW"/>
</dbReference>
<dbReference type="InterPro" id="IPR001077">
    <property type="entry name" value="COMT_C"/>
</dbReference>
<gene>
    <name evidence="6" type="ORF">CA983_01465</name>
</gene>
<sequence length="353" mass="38344">MTSSSRQHDGTPMDTLISMCDLVTPMALRVAATLRLTDHMLSGATDAPALATVTDTDPGALHRLIRHLAAVGVYRESAPGRFEPTEVGLLLADDHPVRQRHWLSLDQPVGRADLAFTRLLDAVGTGLPTYEALYGRPFWEDLSADPALGEAFDRLMATEEEAVHAVPIAAYDWSGVRHVFDVGGAPGGFLQSVARAAPQVRGTVLDLPGPARRTRERIAAAGLADRIDVLAGDFFDELPVRADLVLLSMILLNWQDDEAARILKRCRDALEPGGRILLRERAEPAQGPDVSTSDRYFSVLDLRMLVFLGGRVRTTQEWYALAESAGLTVTSVISPLSSPVVPFDFCLIEMSPA</sequence>
<dbReference type="Gene3D" id="3.40.50.150">
    <property type="entry name" value="Vaccinia Virus protein VP39"/>
    <property type="match status" value="1"/>
</dbReference>
<dbReference type="InterPro" id="IPR036388">
    <property type="entry name" value="WH-like_DNA-bd_sf"/>
</dbReference>
<dbReference type="GO" id="GO:0046983">
    <property type="term" value="F:protein dimerization activity"/>
    <property type="evidence" value="ECO:0007669"/>
    <property type="project" value="InterPro"/>
</dbReference>
<evidence type="ECO:0000259" key="5">
    <source>
        <dbReference type="Pfam" id="PF08100"/>
    </source>
</evidence>
<evidence type="ECO:0000259" key="4">
    <source>
        <dbReference type="Pfam" id="PF00891"/>
    </source>
</evidence>
<organism evidence="6 7">
    <name type="scientific">Streptomyces swartbergensis</name>
    <dbReference type="NCBI Taxonomy" id="487165"/>
    <lineage>
        <taxon>Bacteria</taxon>
        <taxon>Bacillati</taxon>
        <taxon>Actinomycetota</taxon>
        <taxon>Actinomycetes</taxon>
        <taxon>Kitasatosporales</taxon>
        <taxon>Streptomycetaceae</taxon>
        <taxon>Streptomyces</taxon>
    </lineage>
</organism>
<dbReference type="PANTHER" id="PTHR43712">
    <property type="entry name" value="PUTATIVE (AFU_ORTHOLOGUE AFUA_4G14580)-RELATED"/>
    <property type="match status" value="1"/>
</dbReference>
<dbReference type="PROSITE" id="PS51683">
    <property type="entry name" value="SAM_OMT_II"/>
    <property type="match status" value="1"/>
</dbReference>
<dbReference type="AlphaFoldDB" id="A0A2C9ZNL7"/>
<dbReference type="GO" id="GO:0008171">
    <property type="term" value="F:O-methyltransferase activity"/>
    <property type="evidence" value="ECO:0007669"/>
    <property type="project" value="InterPro"/>
</dbReference>
<dbReference type="EMBL" id="NGFN01000004">
    <property type="protein sequence ID" value="OUD04947.1"/>
    <property type="molecule type" value="Genomic_DNA"/>
</dbReference>
<dbReference type="PANTHER" id="PTHR43712:SF2">
    <property type="entry name" value="O-METHYLTRANSFERASE CICE"/>
    <property type="match status" value="1"/>
</dbReference>
<dbReference type="Gene3D" id="1.10.10.10">
    <property type="entry name" value="Winged helix-like DNA-binding domain superfamily/Winged helix DNA-binding domain"/>
    <property type="match status" value="1"/>
</dbReference>
<dbReference type="FunFam" id="3.40.50.150:FF:000405">
    <property type="entry name" value="Carminomycin 4-O-methyltransferase DnrK"/>
    <property type="match status" value="1"/>
</dbReference>
<dbReference type="CDD" id="cd02440">
    <property type="entry name" value="AdoMet_MTases"/>
    <property type="match status" value="1"/>
</dbReference>
<dbReference type="InterPro" id="IPR029063">
    <property type="entry name" value="SAM-dependent_MTases_sf"/>
</dbReference>
<feature type="domain" description="O-methyltransferase C-terminal" evidence="4">
    <location>
        <begin position="116"/>
        <end position="327"/>
    </location>
</feature>
<dbReference type="RefSeq" id="WP_086599026.1">
    <property type="nucleotide sequence ID" value="NZ_NGFN01000004.1"/>
</dbReference>
<protein>
    <submittedName>
        <fullName evidence="6">Methyltransferase</fullName>
    </submittedName>
</protein>
<reference evidence="6 7" key="1">
    <citation type="submission" date="2017-05" db="EMBL/GenBank/DDBJ databases">
        <title>Biotechnological potential of actinobacteria isolated from South African environments.</title>
        <authorList>
            <person name="Le Roes-Hill M."/>
            <person name="Prins A."/>
            <person name="Durrell K.A."/>
        </authorList>
    </citation>
    <scope>NUCLEOTIDE SEQUENCE [LARGE SCALE GENOMIC DNA]</scope>
    <source>
        <strain evidence="6 7">HMC13</strain>
    </source>
</reference>
<name>A0A2C9ZNL7_9ACTN</name>
<dbReference type="InterPro" id="IPR016461">
    <property type="entry name" value="COMT-like"/>
</dbReference>
<dbReference type="Pfam" id="PF00891">
    <property type="entry name" value="Methyltransf_2"/>
    <property type="match status" value="1"/>
</dbReference>
<dbReference type="PIRSF" id="PIRSF005739">
    <property type="entry name" value="O-mtase"/>
    <property type="match status" value="1"/>
</dbReference>
<proteinExistence type="predicted"/>
<evidence type="ECO:0000313" key="6">
    <source>
        <dbReference type="EMBL" id="OUD04947.1"/>
    </source>
</evidence>
<dbReference type="InterPro" id="IPR036390">
    <property type="entry name" value="WH_DNA-bd_sf"/>
</dbReference>
<accession>A0A2C9ZNL7</accession>